<feature type="compositionally biased region" description="Basic and acidic residues" evidence="5">
    <location>
        <begin position="1"/>
        <end position="12"/>
    </location>
</feature>
<evidence type="ECO:0000256" key="3">
    <source>
        <dbReference type="ARBA" id="ARBA00023163"/>
    </source>
</evidence>
<evidence type="ECO:0000256" key="2">
    <source>
        <dbReference type="ARBA" id="ARBA00023125"/>
    </source>
</evidence>
<feature type="domain" description="HTH tetR-type" evidence="6">
    <location>
        <begin position="20"/>
        <end position="80"/>
    </location>
</feature>
<dbReference type="EMBL" id="BAAARW010000001">
    <property type="protein sequence ID" value="GAA2399527.1"/>
    <property type="molecule type" value="Genomic_DNA"/>
</dbReference>
<dbReference type="SUPFAM" id="SSF48498">
    <property type="entry name" value="Tetracyclin repressor-like, C-terminal domain"/>
    <property type="match status" value="1"/>
</dbReference>
<keyword evidence="3" id="KW-0804">Transcription</keyword>
<gene>
    <name evidence="7" type="ORF">GCM10010191_03220</name>
</gene>
<dbReference type="PROSITE" id="PS50977">
    <property type="entry name" value="HTH_TETR_2"/>
    <property type="match status" value="1"/>
</dbReference>
<name>A0ABN3IC23_9ACTN</name>
<organism evidence="7 8">
    <name type="scientific">Actinomadura vinacea</name>
    <dbReference type="NCBI Taxonomy" id="115336"/>
    <lineage>
        <taxon>Bacteria</taxon>
        <taxon>Bacillati</taxon>
        <taxon>Actinomycetota</taxon>
        <taxon>Actinomycetes</taxon>
        <taxon>Streptosporangiales</taxon>
        <taxon>Thermomonosporaceae</taxon>
        <taxon>Actinomadura</taxon>
    </lineage>
</organism>
<evidence type="ECO:0000256" key="4">
    <source>
        <dbReference type="PROSITE-ProRule" id="PRU00335"/>
    </source>
</evidence>
<keyword evidence="1" id="KW-0805">Transcription regulation</keyword>
<evidence type="ECO:0000313" key="7">
    <source>
        <dbReference type="EMBL" id="GAA2399527.1"/>
    </source>
</evidence>
<sequence length="224" mass="24587">MDPERLWLDRGTSRLGRPPARTRPQIVAEAIAIADADGLAAVTMRRVAAGLGVGTMTLYTYASDKRTLVELMIDAAAGEVELAAPTGDWRTDLRAQCHSQREVFRRHPWLHAAQSDRRTLGPNLLAFMEHTLAILEPTGRDGPSLLEIIALLTGFIGSHVLHERTQERAGTDPQHNAEAQSRYLHKAVAAYDLPRLAALLAAPDQVPPPDFEQLLNRMIEGLLG</sequence>
<evidence type="ECO:0000256" key="1">
    <source>
        <dbReference type="ARBA" id="ARBA00023015"/>
    </source>
</evidence>
<keyword evidence="8" id="KW-1185">Reference proteome</keyword>
<dbReference type="Pfam" id="PF02909">
    <property type="entry name" value="TetR_C_1"/>
    <property type="match status" value="1"/>
</dbReference>
<dbReference type="Gene3D" id="1.10.10.60">
    <property type="entry name" value="Homeodomain-like"/>
    <property type="match status" value="1"/>
</dbReference>
<evidence type="ECO:0000256" key="5">
    <source>
        <dbReference type="SAM" id="MobiDB-lite"/>
    </source>
</evidence>
<dbReference type="RefSeq" id="WP_344586460.1">
    <property type="nucleotide sequence ID" value="NZ_BAAARW010000001.1"/>
</dbReference>
<dbReference type="Proteomes" id="UP001501231">
    <property type="component" value="Unassembled WGS sequence"/>
</dbReference>
<dbReference type="Gene3D" id="1.10.357.10">
    <property type="entry name" value="Tetracycline Repressor, domain 2"/>
    <property type="match status" value="1"/>
</dbReference>
<feature type="DNA-binding region" description="H-T-H motif" evidence="4">
    <location>
        <begin position="43"/>
        <end position="62"/>
    </location>
</feature>
<accession>A0ABN3IC23</accession>
<dbReference type="PANTHER" id="PTHR30055:SF151">
    <property type="entry name" value="TRANSCRIPTIONAL REGULATORY PROTEIN"/>
    <property type="match status" value="1"/>
</dbReference>
<keyword evidence="2 4" id="KW-0238">DNA-binding</keyword>
<evidence type="ECO:0000259" key="6">
    <source>
        <dbReference type="PROSITE" id="PS50977"/>
    </source>
</evidence>
<dbReference type="InterPro" id="IPR036271">
    <property type="entry name" value="Tet_transcr_reg_TetR-rel_C_sf"/>
</dbReference>
<protein>
    <submittedName>
        <fullName evidence="7">TetR/AcrR family transcriptional regulator C-terminal domain-containing protein</fullName>
    </submittedName>
</protein>
<dbReference type="InterPro" id="IPR050109">
    <property type="entry name" value="HTH-type_TetR-like_transc_reg"/>
</dbReference>
<dbReference type="InterPro" id="IPR004111">
    <property type="entry name" value="Repressor_TetR_C"/>
</dbReference>
<dbReference type="Pfam" id="PF00440">
    <property type="entry name" value="TetR_N"/>
    <property type="match status" value="1"/>
</dbReference>
<reference evidence="7 8" key="1">
    <citation type="journal article" date="2019" name="Int. J. Syst. Evol. Microbiol.">
        <title>The Global Catalogue of Microorganisms (GCM) 10K type strain sequencing project: providing services to taxonomists for standard genome sequencing and annotation.</title>
        <authorList>
            <consortium name="The Broad Institute Genomics Platform"/>
            <consortium name="The Broad Institute Genome Sequencing Center for Infectious Disease"/>
            <person name="Wu L."/>
            <person name="Ma J."/>
        </authorList>
    </citation>
    <scope>NUCLEOTIDE SEQUENCE [LARGE SCALE GENOMIC DNA]</scope>
    <source>
        <strain evidence="7 8">JCM 3325</strain>
    </source>
</reference>
<evidence type="ECO:0000313" key="8">
    <source>
        <dbReference type="Proteomes" id="UP001501231"/>
    </source>
</evidence>
<dbReference type="InterPro" id="IPR001647">
    <property type="entry name" value="HTH_TetR"/>
</dbReference>
<comment type="caution">
    <text evidence="7">The sequence shown here is derived from an EMBL/GenBank/DDBJ whole genome shotgun (WGS) entry which is preliminary data.</text>
</comment>
<feature type="region of interest" description="Disordered" evidence="5">
    <location>
        <begin position="1"/>
        <end position="21"/>
    </location>
</feature>
<proteinExistence type="predicted"/>
<dbReference type="PANTHER" id="PTHR30055">
    <property type="entry name" value="HTH-TYPE TRANSCRIPTIONAL REGULATOR RUTR"/>
    <property type="match status" value="1"/>
</dbReference>
<dbReference type="InterPro" id="IPR009057">
    <property type="entry name" value="Homeodomain-like_sf"/>
</dbReference>
<dbReference type="SUPFAM" id="SSF46689">
    <property type="entry name" value="Homeodomain-like"/>
    <property type="match status" value="1"/>
</dbReference>